<dbReference type="Proteomes" id="UP000062160">
    <property type="component" value="Unassembled WGS sequence"/>
</dbReference>
<dbReference type="GO" id="GO:0016787">
    <property type="term" value="F:hydrolase activity"/>
    <property type="evidence" value="ECO:0007669"/>
    <property type="project" value="UniProtKB-KW"/>
</dbReference>
<dbReference type="Pfam" id="PF01890">
    <property type="entry name" value="CbiG_C"/>
    <property type="match status" value="1"/>
</dbReference>
<dbReference type="SUPFAM" id="SSF159672">
    <property type="entry name" value="CbiG N-terminal domain-like"/>
    <property type="match status" value="1"/>
</dbReference>
<feature type="domain" description="Cobalamin synthesis G N-terminal" evidence="2">
    <location>
        <begin position="73"/>
        <end position="153"/>
    </location>
</feature>
<name>A0A0U9HET7_9FIRM</name>
<dbReference type="EMBL" id="DF977001">
    <property type="protein sequence ID" value="GAQ25321.1"/>
    <property type="molecule type" value="Genomic_DNA"/>
</dbReference>
<sequence>MMNMTSHASITKHSAMNTGKKMKTAIIAITKNGMSIAEKIRAGVGGDVYVNSRLLNEADLKNYFPIKNSFKDFIRQIFSSYDGLIFITAAGIATRAIAPVICDKRTDPAVVVVDEQGKFSISLLSGHLGGANELASKVAQVLKCMPVITTASDIQGFESIDVLAKKLGFYIDNFSDLPKVSACLVNGEKLALSVEKDFPYEKLAHLIKRSEVFSNDLPKDAKAAVFVTDEEILPPPVPYVILRPQNTVLGIGTRKGVPYETLLTQVKRALRDFNLSEKSVGCIASVDIKREEKCILQLSECLNAPLKLYTGVQLAEYENRFPCSSFVKKTVGTGCVARPAAYMASRGGEELGYYTSKGITLAVYKRRTS</sequence>
<feature type="domain" description="Cobalamin biosynthesis central region" evidence="3">
    <location>
        <begin position="159"/>
        <end position="244"/>
    </location>
</feature>
<evidence type="ECO:0000259" key="3">
    <source>
        <dbReference type="Pfam" id="PF11761"/>
    </source>
</evidence>
<reference evidence="4" key="1">
    <citation type="journal article" date="2016" name="Genome Announc.">
        <title>Draft Genome Sequence of the Syntrophic Lactate-Degrading Bacterium Tepidanaerobacter syntrophicus JLT.</title>
        <authorList>
            <person name="Matsuura N."/>
            <person name="Ohashi A."/>
            <person name="Tourlousse D.M."/>
            <person name="Sekiguchi Y."/>
        </authorList>
    </citation>
    <scope>NUCLEOTIDE SEQUENCE [LARGE SCALE GENOMIC DNA]</scope>
    <source>
        <strain evidence="4">JL</strain>
    </source>
</reference>
<dbReference type="InterPro" id="IPR036518">
    <property type="entry name" value="CobE/GbiG_C_sf"/>
</dbReference>
<organism evidence="4">
    <name type="scientific">Tepidanaerobacter syntrophicus</name>
    <dbReference type="NCBI Taxonomy" id="224999"/>
    <lineage>
        <taxon>Bacteria</taxon>
        <taxon>Bacillati</taxon>
        <taxon>Bacillota</taxon>
        <taxon>Clostridia</taxon>
        <taxon>Thermosediminibacterales</taxon>
        <taxon>Tepidanaerobacteraceae</taxon>
        <taxon>Tepidanaerobacter</taxon>
    </lineage>
</organism>
<dbReference type="Gene3D" id="3.30.420.180">
    <property type="entry name" value="CobE/GbiG C-terminal domain"/>
    <property type="match status" value="1"/>
</dbReference>
<dbReference type="AlphaFoldDB" id="A0A0U9HET7"/>
<dbReference type="Gene3D" id="3.40.50.11220">
    <property type="match status" value="1"/>
</dbReference>
<gene>
    <name evidence="4" type="ORF">TSYNT_7340</name>
</gene>
<dbReference type="PANTHER" id="PTHR37477:SF1">
    <property type="entry name" value="COBALT-PRECORRIN-5A HYDROLASE"/>
    <property type="match status" value="1"/>
</dbReference>
<keyword evidence="5" id="KW-1185">Reference proteome</keyword>
<protein>
    <submittedName>
        <fullName evidence="4">Cobalt-precorrin 5A hydrolase</fullName>
    </submittedName>
</protein>
<dbReference type="SUPFAM" id="SSF159664">
    <property type="entry name" value="CobE/GbiG C-terminal domain-like"/>
    <property type="match status" value="1"/>
</dbReference>
<dbReference type="InterPro" id="IPR021744">
    <property type="entry name" value="CbiG_N"/>
</dbReference>
<dbReference type="STRING" id="224999.GCA_001485475_01337"/>
<evidence type="ECO:0000259" key="2">
    <source>
        <dbReference type="Pfam" id="PF11760"/>
    </source>
</evidence>
<feature type="domain" description="CobE/GbiG C-terminal" evidence="1">
    <location>
        <begin position="248"/>
        <end position="363"/>
    </location>
</feature>
<dbReference type="InterPro" id="IPR052553">
    <property type="entry name" value="CbiG_hydrolase"/>
</dbReference>
<evidence type="ECO:0000313" key="4">
    <source>
        <dbReference type="EMBL" id="GAQ25321.1"/>
    </source>
</evidence>
<evidence type="ECO:0000313" key="5">
    <source>
        <dbReference type="Proteomes" id="UP000062160"/>
    </source>
</evidence>
<dbReference type="Pfam" id="PF11760">
    <property type="entry name" value="CbiG_N"/>
    <property type="match status" value="1"/>
</dbReference>
<dbReference type="NCBIfam" id="NF004466">
    <property type="entry name" value="PRK05788.1-4"/>
    <property type="match status" value="1"/>
</dbReference>
<dbReference type="InterPro" id="IPR038029">
    <property type="entry name" value="GbiG_N_sf"/>
</dbReference>
<dbReference type="GO" id="GO:0009236">
    <property type="term" value="P:cobalamin biosynthetic process"/>
    <property type="evidence" value="ECO:0007669"/>
    <property type="project" value="InterPro"/>
</dbReference>
<dbReference type="Pfam" id="PF11761">
    <property type="entry name" value="CbiG_mid"/>
    <property type="match status" value="1"/>
</dbReference>
<keyword evidence="4" id="KW-0378">Hydrolase</keyword>
<accession>A0A0U9HET7</accession>
<evidence type="ECO:0000259" key="1">
    <source>
        <dbReference type="Pfam" id="PF01890"/>
    </source>
</evidence>
<dbReference type="InterPro" id="IPR021745">
    <property type="entry name" value="CbiG_mid"/>
</dbReference>
<dbReference type="PANTHER" id="PTHR37477">
    <property type="entry name" value="COBALT-PRECORRIN-5A HYDROLASE"/>
    <property type="match status" value="1"/>
</dbReference>
<proteinExistence type="predicted"/>
<dbReference type="InterPro" id="IPR002750">
    <property type="entry name" value="CobE/GbiG_C"/>
</dbReference>